<dbReference type="PANTHER" id="PTHR44329:SF288">
    <property type="entry name" value="MITOGEN-ACTIVATED PROTEIN KINASE KINASE KINASE 20"/>
    <property type="match status" value="1"/>
</dbReference>
<reference evidence="6 7" key="1">
    <citation type="submission" date="2018-08" db="EMBL/GenBank/DDBJ databases">
        <title>Genome and evolution of the arbuscular mycorrhizal fungus Diversispora epigaea (formerly Glomus versiforme) and its bacterial endosymbionts.</title>
        <authorList>
            <person name="Sun X."/>
            <person name="Fei Z."/>
            <person name="Harrison M."/>
        </authorList>
    </citation>
    <scope>NUCLEOTIDE SEQUENCE [LARGE SCALE GENOMIC DNA]</scope>
    <source>
        <strain evidence="6 7">IT104</strain>
    </source>
</reference>
<protein>
    <recommendedName>
        <fullName evidence="5">Protein kinase domain-containing protein</fullName>
    </recommendedName>
</protein>
<comment type="caution">
    <text evidence="6">The sequence shown here is derived from an EMBL/GenBank/DDBJ whole genome shotgun (WGS) entry which is preliminary data.</text>
</comment>
<dbReference type="GO" id="GO:0007166">
    <property type="term" value="P:cell surface receptor signaling pathway"/>
    <property type="evidence" value="ECO:0007669"/>
    <property type="project" value="InterPro"/>
</dbReference>
<sequence>MLSQDTAEYYFSEASRVRLAGEYELPSATLNHVQTVGAAIEPFLPLFRAVTDIVESLNVIRENAKYNEKICNALLDRVEIVQHAVKSLQRKQQENETNLCDQNYYRAWVKLINVLTSIRKFAKDVTQQAGLRKYLNANVLKEAFDRNIKEFESVCTDLRFTIAVYSVEQREIENKQVLEDINNLGKAMSDIKDEIKGVMKILNILSKPEDAFTPARKLINDEYKAAKIEYSELKDPSSGKESVRGAQKTIIRKVYRGLDVACKKLKSETLDSLRTELTILNLLGKFTKIIAFYGLSEMGKTKIMVFEWASIGNLKEFYSKNKIPWTAKLSFVRDIFCGLYFMHESGVLHHDVQCANILITENYEAKITNFKMSRDVQGDTTSCDNVSDYVRWLAPEKMRNERYTTKCEMFSFGMLVWELSYQKVPYANMKVKEIQNHVKSKKRETLEILSHQNPIAVEFANLIKKAWEDDPALRPSDVQVQSLIKTLCESYLTGNSPSNSHLDDFDVKTTPDKNDIPLPMISIIKPFADGITAHKQHEYKKAWECFNVHSSLGFSMAKYWKGYYLYSGYYVKKNLEEALKWYKMAADEGVIDAQLRYAFLLIEMSKNYSKINEILHYVTLAAEAENESAMFHLGDIYYNGRFRLKENKEKGIELIKLAAYKNQPDAIKFITSTKIS</sequence>
<dbReference type="PROSITE" id="PS50011">
    <property type="entry name" value="PROTEIN_KINASE_DOM"/>
    <property type="match status" value="1"/>
</dbReference>
<dbReference type="InterPro" id="IPR051681">
    <property type="entry name" value="Ser/Thr_Kinases-Pseudokinases"/>
</dbReference>
<dbReference type="InterPro" id="IPR011990">
    <property type="entry name" value="TPR-like_helical_dom_sf"/>
</dbReference>
<dbReference type="Pfam" id="PF08238">
    <property type="entry name" value="Sel1"/>
    <property type="match status" value="2"/>
</dbReference>
<evidence type="ECO:0000259" key="5">
    <source>
        <dbReference type="PROSITE" id="PS50011"/>
    </source>
</evidence>
<proteinExistence type="predicted"/>
<evidence type="ECO:0000256" key="3">
    <source>
        <dbReference type="ARBA" id="ARBA00022777"/>
    </source>
</evidence>
<evidence type="ECO:0000256" key="2">
    <source>
        <dbReference type="ARBA" id="ARBA00022741"/>
    </source>
</evidence>
<evidence type="ECO:0000256" key="1">
    <source>
        <dbReference type="ARBA" id="ARBA00022679"/>
    </source>
</evidence>
<dbReference type="Proteomes" id="UP000266861">
    <property type="component" value="Unassembled WGS sequence"/>
</dbReference>
<dbReference type="SUPFAM" id="SSF56112">
    <property type="entry name" value="Protein kinase-like (PK-like)"/>
    <property type="match status" value="1"/>
</dbReference>
<dbReference type="PANTHER" id="PTHR44329">
    <property type="entry name" value="SERINE/THREONINE-PROTEIN KINASE TNNI3K-RELATED"/>
    <property type="match status" value="1"/>
</dbReference>
<evidence type="ECO:0000313" key="6">
    <source>
        <dbReference type="EMBL" id="RHZ77742.1"/>
    </source>
</evidence>
<dbReference type="InterPro" id="IPR001245">
    <property type="entry name" value="Ser-Thr/Tyr_kinase_cat_dom"/>
</dbReference>
<dbReference type="STRING" id="1348612.A0A397ISG2"/>
<dbReference type="InterPro" id="IPR000719">
    <property type="entry name" value="Prot_kinase_dom"/>
</dbReference>
<keyword evidence="2" id="KW-0547">Nucleotide-binding</keyword>
<gene>
    <name evidence="6" type="ORF">Glove_173g21</name>
</gene>
<dbReference type="AlphaFoldDB" id="A0A397ISG2"/>
<dbReference type="GO" id="GO:0004674">
    <property type="term" value="F:protein serine/threonine kinase activity"/>
    <property type="evidence" value="ECO:0007669"/>
    <property type="project" value="TreeGrafter"/>
</dbReference>
<dbReference type="SUPFAM" id="SSF81901">
    <property type="entry name" value="HCP-like"/>
    <property type="match status" value="1"/>
</dbReference>
<accession>A0A397ISG2</accession>
<dbReference type="InterPro" id="IPR011009">
    <property type="entry name" value="Kinase-like_dom_sf"/>
</dbReference>
<feature type="domain" description="Protein kinase" evidence="5">
    <location>
        <begin position="230"/>
        <end position="492"/>
    </location>
</feature>
<keyword evidence="3" id="KW-0418">Kinase</keyword>
<dbReference type="Gene3D" id="1.25.40.10">
    <property type="entry name" value="Tetratricopeptide repeat domain"/>
    <property type="match status" value="1"/>
</dbReference>
<evidence type="ECO:0000313" key="7">
    <source>
        <dbReference type="Proteomes" id="UP000266861"/>
    </source>
</evidence>
<dbReference type="Gene3D" id="1.20.930.20">
    <property type="entry name" value="Adaptor protein Cbl, N-terminal domain"/>
    <property type="match status" value="1"/>
</dbReference>
<dbReference type="Pfam" id="PF07714">
    <property type="entry name" value="PK_Tyr_Ser-Thr"/>
    <property type="match status" value="1"/>
</dbReference>
<keyword evidence="7" id="KW-1185">Reference proteome</keyword>
<dbReference type="GO" id="GO:0005524">
    <property type="term" value="F:ATP binding"/>
    <property type="evidence" value="ECO:0007669"/>
    <property type="project" value="UniProtKB-KW"/>
</dbReference>
<dbReference type="OrthoDB" id="4062651at2759"/>
<dbReference type="InterPro" id="IPR059179">
    <property type="entry name" value="MLKL-like_MCAfunc"/>
</dbReference>
<dbReference type="Gene3D" id="1.10.510.10">
    <property type="entry name" value="Transferase(Phosphotransferase) domain 1"/>
    <property type="match status" value="1"/>
</dbReference>
<keyword evidence="4" id="KW-0067">ATP-binding</keyword>
<dbReference type="CDD" id="cd21037">
    <property type="entry name" value="MLKL_NTD"/>
    <property type="match status" value="1"/>
</dbReference>
<keyword evidence="1" id="KW-0808">Transferase</keyword>
<dbReference type="InterPro" id="IPR036537">
    <property type="entry name" value="Adaptor_Cbl_N_dom_sf"/>
</dbReference>
<evidence type="ECO:0000256" key="4">
    <source>
        <dbReference type="ARBA" id="ARBA00022840"/>
    </source>
</evidence>
<dbReference type="EMBL" id="PQFF01000163">
    <property type="protein sequence ID" value="RHZ77742.1"/>
    <property type="molecule type" value="Genomic_DNA"/>
</dbReference>
<organism evidence="6 7">
    <name type="scientific">Diversispora epigaea</name>
    <dbReference type="NCBI Taxonomy" id="1348612"/>
    <lineage>
        <taxon>Eukaryota</taxon>
        <taxon>Fungi</taxon>
        <taxon>Fungi incertae sedis</taxon>
        <taxon>Mucoromycota</taxon>
        <taxon>Glomeromycotina</taxon>
        <taxon>Glomeromycetes</taxon>
        <taxon>Diversisporales</taxon>
        <taxon>Diversisporaceae</taxon>
        <taxon>Diversispora</taxon>
    </lineage>
</organism>
<name>A0A397ISG2_9GLOM</name>
<dbReference type="SMART" id="SM00671">
    <property type="entry name" value="SEL1"/>
    <property type="match status" value="2"/>
</dbReference>
<dbReference type="InterPro" id="IPR006597">
    <property type="entry name" value="Sel1-like"/>
</dbReference>